<evidence type="ECO:0000313" key="2">
    <source>
        <dbReference type="Proteomes" id="UP001162992"/>
    </source>
</evidence>
<gene>
    <name evidence="1" type="ORF">O6H91_08G050500</name>
</gene>
<organism evidence="1 2">
    <name type="scientific">Diphasiastrum complanatum</name>
    <name type="common">Issler's clubmoss</name>
    <name type="synonym">Lycopodium complanatum</name>
    <dbReference type="NCBI Taxonomy" id="34168"/>
    <lineage>
        <taxon>Eukaryota</taxon>
        <taxon>Viridiplantae</taxon>
        <taxon>Streptophyta</taxon>
        <taxon>Embryophyta</taxon>
        <taxon>Tracheophyta</taxon>
        <taxon>Lycopodiopsida</taxon>
        <taxon>Lycopodiales</taxon>
        <taxon>Lycopodiaceae</taxon>
        <taxon>Lycopodioideae</taxon>
        <taxon>Diphasiastrum</taxon>
    </lineage>
</organism>
<name>A0ACC2CXE2_DIPCM</name>
<protein>
    <submittedName>
        <fullName evidence="1">Uncharacterized protein</fullName>
    </submittedName>
</protein>
<keyword evidence="2" id="KW-1185">Reference proteome</keyword>
<sequence>MADDIRLREWVSDQLHELLGYSLSAVVSFVIGLAKKAPSSKELALQLFQNNFKVSESTEKFAEELYCQVPHKRVGLNNYQKAEKDAADFARKQQEYKLLDADDEEDEAAATPAYQTPAKHKQLRKRKQEQDDDKESDEEVMTSVKKRAAGSKGHWQEANDEDVKELEREQDQREKEELEIRLRQKDDAATKKVVEPKLTRRQEEELKRRTEAEEHSSLLPTLREVSRQEYLKMREQKKLDELRDSLEDEQYLFEGVKLTAKELEKLRYQKTVYDLAKQRAKDVDKIVEYRMPEAYDEDGRIKQDKRFAVALERYRDPENDDKVNPFAEQEAWEQHQIGKATMKFGAADKKKMQDDYDFVFEDQIEFIQASVMEGDENQQQRAEQDSEEVVKSTRERLQGDRRSLPIFAFREDLLKAIAEYQVLVIVGETGSGKTTQIPQYLHEAGYTKRGKIGCTQPRRVAAMSVSARVAQEMGVKLGHEVGYSIRFEDCTSEKTILKYMTDGMLLREFLGDPVLESYSVMMIDEAHERTISTDVLFGLMKDVARFRPDLKLLISSATLDAEKFSDYFDRAPKFQIPGRRFPVDILYTKAPEANYLDAAVVTVLQIHVTQPSGDILVFFTGQEEIEAAEEILKHRTRGLGTKIAELIICPIYANLPSDMQAKIFEETPEGARKVVLATNIAETSLTIDGIKYVIDPGFCKQKSYSPRTSMESLVVTPISKASALQRAGRAGRTSPGKCFRLYTAHSYMNEMEDSTVPEIQRTNLGNVVLMLKSLGIHDLVHFDFMDPPPEETLLKALEQLYALGALNHHGELTKVGRRMAEFPLDPMLSKMIVASDKFKCSEDIITISAMLSVGNSIFYRPKDKQVHADNARMNFHSGNVGDQIALLKVYDSWKETNFSTQWCYENYIQVRSMKRARDVRDQLEGLLERVEIELTSNSNDLESIKKAITSGYFYHTAKLQKNGSYRTVKYPQTVHIHPSSGLSQVFPRWVVYYELVFTSKEYMRQVIEVKPNWLREIAPHYYQVKDVEEGGALKMPKGKGMATIG</sequence>
<reference evidence="2" key="1">
    <citation type="journal article" date="2024" name="Proc. Natl. Acad. Sci. U.S.A.">
        <title>Extraordinary preservation of gene collinearity over three hundred million years revealed in homosporous lycophytes.</title>
        <authorList>
            <person name="Li C."/>
            <person name="Wickell D."/>
            <person name="Kuo L.Y."/>
            <person name="Chen X."/>
            <person name="Nie B."/>
            <person name="Liao X."/>
            <person name="Peng D."/>
            <person name="Ji J."/>
            <person name="Jenkins J."/>
            <person name="Williams M."/>
            <person name="Shu S."/>
            <person name="Plott C."/>
            <person name="Barry K."/>
            <person name="Rajasekar S."/>
            <person name="Grimwood J."/>
            <person name="Han X."/>
            <person name="Sun S."/>
            <person name="Hou Z."/>
            <person name="He W."/>
            <person name="Dai G."/>
            <person name="Sun C."/>
            <person name="Schmutz J."/>
            <person name="Leebens-Mack J.H."/>
            <person name="Li F.W."/>
            <person name="Wang L."/>
        </authorList>
    </citation>
    <scope>NUCLEOTIDE SEQUENCE [LARGE SCALE GENOMIC DNA]</scope>
    <source>
        <strain evidence="2">cv. PW_Plant_1</strain>
    </source>
</reference>
<dbReference type="Proteomes" id="UP001162992">
    <property type="component" value="Chromosome 8"/>
</dbReference>
<proteinExistence type="predicted"/>
<evidence type="ECO:0000313" key="1">
    <source>
        <dbReference type="EMBL" id="KAJ7546682.1"/>
    </source>
</evidence>
<comment type="caution">
    <text evidence="1">The sequence shown here is derived from an EMBL/GenBank/DDBJ whole genome shotgun (WGS) entry which is preliminary data.</text>
</comment>
<dbReference type="EMBL" id="CM055099">
    <property type="protein sequence ID" value="KAJ7546682.1"/>
    <property type="molecule type" value="Genomic_DNA"/>
</dbReference>
<accession>A0ACC2CXE2</accession>